<reference evidence="1 2" key="1">
    <citation type="journal article" date="2018" name="Front. Plant Sci.">
        <title>Red Clover (Trifolium pratense) and Zigzag Clover (T. medium) - A Picture of Genomic Similarities and Differences.</title>
        <authorList>
            <person name="Dluhosova J."/>
            <person name="Istvanek J."/>
            <person name="Nedelnik J."/>
            <person name="Repkova J."/>
        </authorList>
    </citation>
    <scope>NUCLEOTIDE SEQUENCE [LARGE SCALE GENOMIC DNA]</scope>
    <source>
        <strain evidence="2">cv. 10/8</strain>
        <tissue evidence="1">Leaf</tissue>
    </source>
</reference>
<gene>
    <name evidence="1" type="ORF">A2U01_0002049</name>
</gene>
<dbReference type="AlphaFoldDB" id="A0A392M4F2"/>
<dbReference type="Proteomes" id="UP000265520">
    <property type="component" value="Unassembled WGS sequence"/>
</dbReference>
<evidence type="ECO:0000313" key="1">
    <source>
        <dbReference type="EMBL" id="MCH81264.1"/>
    </source>
</evidence>
<name>A0A392M4F2_9FABA</name>
<protein>
    <submittedName>
        <fullName evidence="1">Uncharacterized protein</fullName>
    </submittedName>
</protein>
<organism evidence="1 2">
    <name type="scientific">Trifolium medium</name>
    <dbReference type="NCBI Taxonomy" id="97028"/>
    <lineage>
        <taxon>Eukaryota</taxon>
        <taxon>Viridiplantae</taxon>
        <taxon>Streptophyta</taxon>
        <taxon>Embryophyta</taxon>
        <taxon>Tracheophyta</taxon>
        <taxon>Spermatophyta</taxon>
        <taxon>Magnoliopsida</taxon>
        <taxon>eudicotyledons</taxon>
        <taxon>Gunneridae</taxon>
        <taxon>Pentapetalae</taxon>
        <taxon>rosids</taxon>
        <taxon>fabids</taxon>
        <taxon>Fabales</taxon>
        <taxon>Fabaceae</taxon>
        <taxon>Papilionoideae</taxon>
        <taxon>50 kb inversion clade</taxon>
        <taxon>NPAAA clade</taxon>
        <taxon>Hologalegina</taxon>
        <taxon>IRL clade</taxon>
        <taxon>Trifolieae</taxon>
        <taxon>Trifolium</taxon>
    </lineage>
</organism>
<evidence type="ECO:0000313" key="2">
    <source>
        <dbReference type="Proteomes" id="UP000265520"/>
    </source>
</evidence>
<comment type="caution">
    <text evidence="1">The sequence shown here is derived from an EMBL/GenBank/DDBJ whole genome shotgun (WGS) entry which is preliminary data.</text>
</comment>
<keyword evidence="2" id="KW-1185">Reference proteome</keyword>
<dbReference type="EMBL" id="LXQA010002080">
    <property type="protein sequence ID" value="MCH81264.1"/>
    <property type="molecule type" value="Genomic_DNA"/>
</dbReference>
<proteinExistence type="predicted"/>
<accession>A0A392M4F2</accession>
<sequence>MGKEADEAKSLPTSSSDAATGIVEEIAEITPPVQFPLPCSFALITD</sequence>